<dbReference type="SUPFAM" id="SSF46785">
    <property type="entry name" value="Winged helix' DNA-binding domain"/>
    <property type="match status" value="1"/>
</dbReference>
<keyword evidence="2" id="KW-0805">Transcription regulation</keyword>
<keyword evidence="3" id="KW-0346">Stress response</keyword>
<evidence type="ECO:0000256" key="3">
    <source>
        <dbReference type="ARBA" id="ARBA00023016"/>
    </source>
</evidence>
<dbReference type="InterPro" id="IPR036390">
    <property type="entry name" value="WH_DNA-bd_sf"/>
</dbReference>
<dbReference type="InterPro" id="IPR021153">
    <property type="entry name" value="HrcA_C"/>
</dbReference>
<evidence type="ECO:0000313" key="7">
    <source>
        <dbReference type="Proteomes" id="UP000177078"/>
    </source>
</evidence>
<evidence type="ECO:0000313" key="6">
    <source>
        <dbReference type="EMBL" id="OHA70751.1"/>
    </source>
</evidence>
<dbReference type="EMBL" id="MHUC01000020">
    <property type="protein sequence ID" value="OHA70751.1"/>
    <property type="molecule type" value="Genomic_DNA"/>
</dbReference>
<reference evidence="6 7" key="1">
    <citation type="journal article" date="2016" name="Nat. Commun.">
        <title>Thousands of microbial genomes shed light on interconnected biogeochemical processes in an aquifer system.</title>
        <authorList>
            <person name="Anantharaman K."/>
            <person name="Brown C.T."/>
            <person name="Hug L.A."/>
            <person name="Sharon I."/>
            <person name="Castelle C.J."/>
            <person name="Probst A.J."/>
            <person name="Thomas B.C."/>
            <person name="Singh A."/>
            <person name="Wilkins M.J."/>
            <person name="Karaoz U."/>
            <person name="Brodie E.L."/>
            <person name="Williams K.H."/>
            <person name="Hubbard S.S."/>
            <person name="Banfield J.F."/>
        </authorList>
    </citation>
    <scope>NUCLEOTIDE SEQUENCE [LARGE SCALE GENOMIC DNA]</scope>
</reference>
<comment type="caution">
    <text evidence="6">The sequence shown here is derived from an EMBL/GenBank/DDBJ whole genome shotgun (WGS) entry which is preliminary data.</text>
</comment>
<dbReference type="GO" id="GO:0045892">
    <property type="term" value="P:negative regulation of DNA-templated transcription"/>
    <property type="evidence" value="ECO:0007669"/>
    <property type="project" value="TreeGrafter"/>
</dbReference>
<protein>
    <recommendedName>
        <fullName evidence="5">Heat-inducible transcription repressor HrcA C-terminal domain-containing protein</fullName>
    </recommendedName>
</protein>
<dbReference type="PANTHER" id="PTHR34824:SF1">
    <property type="entry name" value="HEAT-INDUCIBLE TRANSCRIPTION REPRESSOR HRCA"/>
    <property type="match status" value="1"/>
</dbReference>
<dbReference type="Proteomes" id="UP000177078">
    <property type="component" value="Unassembled WGS sequence"/>
</dbReference>
<evidence type="ECO:0000259" key="5">
    <source>
        <dbReference type="Pfam" id="PF01628"/>
    </source>
</evidence>
<dbReference type="InterPro" id="IPR036388">
    <property type="entry name" value="WH-like_DNA-bd_sf"/>
</dbReference>
<sequence>MLITDRQKDILDKIIQEYISSAEPVPSQSLEKKYDFGLSPATIRGEMHKLTEEGFLYQPHTSAGRVPTDKGYRFFVDNLLNKEFDIFSAENWFAKELDDSLKIIQKLTDNLAYHSGALTFSYDRNDDILWKEGWEEILKEPEFEERDYLINFTEFSENFENNIKELEIDSGIKIYIGKENPFSKTKEFTIISAECTLPDHHGIVLSLLGPKRMAYDKNIGLMNSLIKLLKRF</sequence>
<dbReference type="PANTHER" id="PTHR34824">
    <property type="entry name" value="HEAT-INDUCIBLE TRANSCRIPTION REPRESSOR HRCA"/>
    <property type="match status" value="1"/>
</dbReference>
<dbReference type="InterPro" id="IPR002571">
    <property type="entry name" value="HrcA"/>
</dbReference>
<dbReference type="Gene3D" id="1.10.10.10">
    <property type="entry name" value="Winged helix-like DNA-binding domain superfamily/Winged helix DNA-binding domain"/>
    <property type="match status" value="1"/>
</dbReference>
<evidence type="ECO:0000256" key="4">
    <source>
        <dbReference type="ARBA" id="ARBA00023163"/>
    </source>
</evidence>
<dbReference type="Gene3D" id="3.30.450.40">
    <property type="match status" value="1"/>
</dbReference>
<gene>
    <name evidence="6" type="ORF">A3F15_01110</name>
</gene>
<dbReference type="SUPFAM" id="SSF55781">
    <property type="entry name" value="GAF domain-like"/>
    <property type="match status" value="1"/>
</dbReference>
<dbReference type="GO" id="GO:0003677">
    <property type="term" value="F:DNA binding"/>
    <property type="evidence" value="ECO:0007669"/>
    <property type="project" value="InterPro"/>
</dbReference>
<keyword evidence="1" id="KW-0678">Repressor</keyword>
<feature type="domain" description="Heat-inducible transcription repressor HrcA C-terminal" evidence="5">
    <location>
        <begin position="89"/>
        <end position="219"/>
    </location>
</feature>
<accession>A0A1G2RFB6</accession>
<dbReference type="STRING" id="1802457.A3F15_01110"/>
<proteinExistence type="predicted"/>
<dbReference type="Pfam" id="PF01628">
    <property type="entry name" value="HrcA"/>
    <property type="match status" value="1"/>
</dbReference>
<name>A0A1G2RFB6_9BACT</name>
<dbReference type="AlphaFoldDB" id="A0A1G2RFB6"/>
<evidence type="ECO:0000256" key="1">
    <source>
        <dbReference type="ARBA" id="ARBA00022491"/>
    </source>
</evidence>
<evidence type="ECO:0000256" key="2">
    <source>
        <dbReference type="ARBA" id="ARBA00023015"/>
    </source>
</evidence>
<organism evidence="6 7">
    <name type="scientific">Candidatus Wildermuthbacteria bacterium RIFCSPHIGHO2_12_FULL_40_12</name>
    <dbReference type="NCBI Taxonomy" id="1802457"/>
    <lineage>
        <taxon>Bacteria</taxon>
        <taxon>Candidatus Wildermuthiibacteriota</taxon>
    </lineage>
</organism>
<dbReference type="InterPro" id="IPR029016">
    <property type="entry name" value="GAF-like_dom_sf"/>
</dbReference>
<keyword evidence="4" id="KW-0804">Transcription</keyword>